<keyword evidence="5 13" id="KW-0812">Transmembrane</keyword>
<gene>
    <name evidence="15" type="primary">ATP8</name>
</gene>
<comment type="subcellular location">
    <subcellularLocation>
        <location evidence="1 13">Mitochondrion membrane</location>
        <topology evidence="1 13">Single-pass membrane protein</topology>
    </subcellularLocation>
</comment>
<dbReference type="PANTHER" id="PTHR13722">
    <property type="entry name" value="ATP SYNTHASE PROTEIN 8"/>
    <property type="match status" value="1"/>
</dbReference>
<dbReference type="EMBL" id="KT213697">
    <property type="protein sequence ID" value="ALC79276.1"/>
    <property type="molecule type" value="Genomic_DNA"/>
</dbReference>
<evidence type="ECO:0000256" key="9">
    <source>
        <dbReference type="ARBA" id="ARBA00023065"/>
    </source>
</evidence>
<evidence type="ECO:0000256" key="12">
    <source>
        <dbReference type="ARBA" id="ARBA00023310"/>
    </source>
</evidence>
<dbReference type="GO" id="GO:0045259">
    <property type="term" value="C:proton-transporting ATP synthase complex"/>
    <property type="evidence" value="ECO:0007669"/>
    <property type="project" value="UniProtKB-KW"/>
</dbReference>
<protein>
    <recommendedName>
        <fullName evidence="13">ATP synthase complex subunit 8</fullName>
    </recommendedName>
</protein>
<keyword evidence="3 13" id="KW-0813">Transport</keyword>
<comment type="similarity">
    <text evidence="2 13">Belongs to the ATPase protein 8 family.</text>
</comment>
<evidence type="ECO:0000256" key="6">
    <source>
        <dbReference type="ARBA" id="ARBA00022781"/>
    </source>
</evidence>
<evidence type="ECO:0000256" key="4">
    <source>
        <dbReference type="ARBA" id="ARBA00022547"/>
    </source>
</evidence>
<sequence length="63" mass="7257">MPQLNTSTWSIIILSMLISLFILMQLKLTKHNFPASPTPKTPTTTKHPTPWEMKWTKTYSPLS</sequence>
<organism evidence="15">
    <name type="scientific">Choloepus hoffmanni</name>
    <name type="common">Hoffmann's two-fingered sloth</name>
    <dbReference type="NCBI Taxonomy" id="9358"/>
    <lineage>
        <taxon>Eukaryota</taxon>
        <taxon>Metazoa</taxon>
        <taxon>Chordata</taxon>
        <taxon>Craniata</taxon>
        <taxon>Vertebrata</taxon>
        <taxon>Euteleostomi</taxon>
        <taxon>Mammalia</taxon>
        <taxon>Eutheria</taxon>
        <taxon>Xenarthra</taxon>
        <taxon>Pilosa</taxon>
        <taxon>Folivora</taxon>
        <taxon>Megalonychidae</taxon>
        <taxon>Choloepus</taxon>
    </lineage>
</organism>
<evidence type="ECO:0000256" key="2">
    <source>
        <dbReference type="ARBA" id="ARBA00008892"/>
    </source>
</evidence>
<evidence type="ECO:0000256" key="14">
    <source>
        <dbReference type="SAM" id="Phobius"/>
    </source>
</evidence>
<dbReference type="RefSeq" id="YP_009166993.1">
    <property type="nucleotide sequence ID" value="NC_027964.1"/>
</dbReference>
<keyword evidence="8" id="KW-0007">Acetylation</keyword>
<dbReference type="GO" id="GO:0015078">
    <property type="term" value="F:proton transmembrane transporter activity"/>
    <property type="evidence" value="ECO:0007669"/>
    <property type="project" value="InterPro"/>
</dbReference>
<keyword evidence="7 14" id="KW-1133">Transmembrane helix</keyword>
<evidence type="ECO:0000256" key="8">
    <source>
        <dbReference type="ARBA" id="ARBA00022990"/>
    </source>
</evidence>
<keyword evidence="6 13" id="KW-0375">Hydrogen ion transport</keyword>
<dbReference type="GO" id="GO:0031966">
    <property type="term" value="C:mitochondrial membrane"/>
    <property type="evidence" value="ECO:0007669"/>
    <property type="project" value="UniProtKB-SubCell"/>
</dbReference>
<reference evidence="15" key="1">
    <citation type="submission" date="2015-06" db="EMBL/GenBank/DDBJ databases">
        <authorList>
            <person name="Hoefler B.C."/>
            <person name="Straight P.D."/>
        </authorList>
    </citation>
    <scope>NUCLEOTIDE SEQUENCE</scope>
</reference>
<evidence type="ECO:0000256" key="13">
    <source>
        <dbReference type="RuleBase" id="RU003661"/>
    </source>
</evidence>
<dbReference type="GeneID" id="26038768"/>
<accession>A0A0M4G466</accession>
<feature type="transmembrane region" description="Helical" evidence="14">
    <location>
        <begin position="6"/>
        <end position="24"/>
    </location>
</feature>
<evidence type="ECO:0000313" key="15">
    <source>
        <dbReference type="EMBL" id="ALC79276.1"/>
    </source>
</evidence>
<dbReference type="CTD" id="4509"/>
<dbReference type="InterPro" id="IPR039017">
    <property type="entry name" value="ATP8_mammal"/>
</dbReference>
<keyword evidence="9 13" id="KW-0406">Ion transport</keyword>
<evidence type="ECO:0000256" key="5">
    <source>
        <dbReference type="ARBA" id="ARBA00022692"/>
    </source>
</evidence>
<evidence type="ECO:0000256" key="10">
    <source>
        <dbReference type="ARBA" id="ARBA00023128"/>
    </source>
</evidence>
<evidence type="ECO:0000256" key="1">
    <source>
        <dbReference type="ARBA" id="ARBA00004304"/>
    </source>
</evidence>
<geneLocation type="mitochondrion" evidence="15"/>
<dbReference type="Pfam" id="PF00895">
    <property type="entry name" value="ATP-synt_8"/>
    <property type="match status" value="1"/>
</dbReference>
<proteinExistence type="inferred from homology"/>
<keyword evidence="10 13" id="KW-0496">Mitochondrion</keyword>
<evidence type="ECO:0000256" key="3">
    <source>
        <dbReference type="ARBA" id="ARBA00022448"/>
    </source>
</evidence>
<keyword evidence="4 13" id="KW-0138">CF(0)</keyword>
<dbReference type="InterPro" id="IPR001421">
    <property type="entry name" value="ATP8_metazoa"/>
</dbReference>
<dbReference type="GO" id="GO:0015986">
    <property type="term" value="P:proton motive force-driven ATP synthesis"/>
    <property type="evidence" value="ECO:0007669"/>
    <property type="project" value="InterPro"/>
</dbReference>
<keyword evidence="11 14" id="KW-0472">Membrane</keyword>
<dbReference type="PANTHER" id="PTHR13722:SF0">
    <property type="entry name" value="ATP SYNTHASE PROTEIN 8"/>
    <property type="match status" value="1"/>
</dbReference>
<dbReference type="AlphaFoldDB" id="A0A0M4G466"/>
<evidence type="ECO:0000256" key="11">
    <source>
        <dbReference type="ARBA" id="ARBA00023136"/>
    </source>
</evidence>
<keyword evidence="12" id="KW-0066">ATP synthesis</keyword>
<evidence type="ECO:0000256" key="7">
    <source>
        <dbReference type="ARBA" id="ARBA00022989"/>
    </source>
</evidence>
<name>A0A0M4G466_CHOHO</name>